<dbReference type="AlphaFoldDB" id="A0A8S1QIZ6"/>
<protein>
    <submittedName>
        <fullName evidence="2">Uncharacterized protein</fullName>
    </submittedName>
</protein>
<feature type="region of interest" description="Disordered" evidence="1">
    <location>
        <begin position="1"/>
        <end position="21"/>
    </location>
</feature>
<gene>
    <name evidence="2" type="ORF">PPRIM_AZ9-3.1.T1620064</name>
</gene>
<evidence type="ECO:0000313" key="2">
    <source>
        <dbReference type="EMBL" id="CAD8115011.1"/>
    </source>
</evidence>
<name>A0A8S1QIZ6_PARPR</name>
<proteinExistence type="predicted"/>
<keyword evidence="3" id="KW-1185">Reference proteome</keyword>
<evidence type="ECO:0000313" key="3">
    <source>
        <dbReference type="Proteomes" id="UP000688137"/>
    </source>
</evidence>
<dbReference type="EMBL" id="CAJJDM010000169">
    <property type="protein sequence ID" value="CAD8115011.1"/>
    <property type="molecule type" value="Genomic_DNA"/>
</dbReference>
<accession>A0A8S1QIZ6</accession>
<comment type="caution">
    <text evidence="2">The sequence shown here is derived from an EMBL/GenBank/DDBJ whole genome shotgun (WGS) entry which is preliminary data.</text>
</comment>
<feature type="compositionally biased region" description="Polar residues" evidence="1">
    <location>
        <begin position="9"/>
        <end position="21"/>
    </location>
</feature>
<dbReference type="Proteomes" id="UP000688137">
    <property type="component" value="Unassembled WGS sequence"/>
</dbReference>
<evidence type="ECO:0000256" key="1">
    <source>
        <dbReference type="SAM" id="MobiDB-lite"/>
    </source>
</evidence>
<sequence length="384" mass="46015">MREIKGQDTFDSLSQNDPNDLNCDSQQLKIKNYIEVENEIISNQNSNSFLNCLQNQDSLYPEKESNINQHNKKVELQSTVPLLNQSLNVVENQQKEQPGKKILIYLLGENLKNQKLIEFDHTIKVLQVLYNFLKQKQLNQLDQIDQIDQVIMYIKNVKQEIDSQEYNQKDTKKIEKNFEQFKKKKFYDVNKFKPKRFLTNIYNIIASQLILQEKKICKQKLKECYFQLSKNWINLLDFTKTETENKKIKKEIKYENKQLQNFLNLLRNNNNSEISENVKYFQNKHYGKYSFLEIALNLLQILKIQWNDDKIRDNIFELLKEVVLKKQHKYQSKRAINFNKQNIISLMYKKENNNEVVDEEVITEIQQLLEGPIIYPQEQKKKQS</sequence>
<organism evidence="2 3">
    <name type="scientific">Paramecium primaurelia</name>
    <dbReference type="NCBI Taxonomy" id="5886"/>
    <lineage>
        <taxon>Eukaryota</taxon>
        <taxon>Sar</taxon>
        <taxon>Alveolata</taxon>
        <taxon>Ciliophora</taxon>
        <taxon>Intramacronucleata</taxon>
        <taxon>Oligohymenophorea</taxon>
        <taxon>Peniculida</taxon>
        <taxon>Parameciidae</taxon>
        <taxon>Paramecium</taxon>
    </lineage>
</organism>
<reference evidence="2" key="1">
    <citation type="submission" date="2021-01" db="EMBL/GenBank/DDBJ databases">
        <authorList>
            <consortium name="Genoscope - CEA"/>
            <person name="William W."/>
        </authorList>
    </citation>
    <scope>NUCLEOTIDE SEQUENCE</scope>
</reference>